<keyword evidence="1" id="KW-0812">Transmembrane</keyword>
<gene>
    <name evidence="2" type="ORF">CXK92_07715</name>
</gene>
<dbReference type="NCBIfam" id="TIGR02532">
    <property type="entry name" value="IV_pilin_GFxxxE"/>
    <property type="match status" value="1"/>
</dbReference>
<dbReference type="InterPro" id="IPR012902">
    <property type="entry name" value="N_methyl_site"/>
</dbReference>
<dbReference type="Pfam" id="PF07963">
    <property type="entry name" value="N_methyl"/>
    <property type="match status" value="1"/>
</dbReference>
<protein>
    <submittedName>
        <fullName evidence="2">Pilus assembly protein PilW</fullName>
    </submittedName>
</protein>
<organism evidence="2 3">
    <name type="scientific">Stutzerimonas stutzeri</name>
    <name type="common">Pseudomonas stutzeri</name>
    <dbReference type="NCBI Taxonomy" id="316"/>
    <lineage>
        <taxon>Bacteria</taxon>
        <taxon>Pseudomonadati</taxon>
        <taxon>Pseudomonadota</taxon>
        <taxon>Gammaproteobacteria</taxon>
        <taxon>Pseudomonadales</taxon>
        <taxon>Pseudomonadaceae</taxon>
        <taxon>Stutzerimonas</taxon>
    </lineage>
</organism>
<dbReference type="OrthoDB" id="5296662at2"/>
<reference evidence="2 3" key="1">
    <citation type="submission" date="2018-01" db="EMBL/GenBank/DDBJ databases">
        <title>Denitrification phenotypes of diverse strains of Pseudomonas stutzeri.</title>
        <authorList>
            <person name="Milligan D.A."/>
            <person name="Bergaust L."/>
            <person name="Bakken L.R."/>
            <person name="Frostegard A."/>
        </authorList>
    </citation>
    <scope>NUCLEOTIDE SEQUENCE [LARGE SCALE GENOMIC DNA]</scope>
    <source>
        <strain evidence="2 3">KC</strain>
    </source>
</reference>
<accession>A0A2N8S504</accession>
<name>A0A2N8S504_STUST</name>
<dbReference type="RefSeq" id="WP_102824462.1">
    <property type="nucleotide sequence ID" value="NZ_CP139348.1"/>
</dbReference>
<dbReference type="Pfam" id="PF16074">
    <property type="entry name" value="PilW"/>
    <property type="match status" value="1"/>
</dbReference>
<dbReference type="Proteomes" id="UP000235925">
    <property type="component" value="Unassembled WGS sequence"/>
</dbReference>
<dbReference type="AlphaFoldDB" id="A0A2N8S504"/>
<keyword evidence="1" id="KW-0472">Membrane</keyword>
<evidence type="ECO:0000256" key="1">
    <source>
        <dbReference type="SAM" id="Phobius"/>
    </source>
</evidence>
<feature type="transmembrane region" description="Helical" evidence="1">
    <location>
        <begin position="20"/>
        <end position="41"/>
    </location>
</feature>
<dbReference type="EMBL" id="POUN01000002">
    <property type="protein sequence ID" value="PNF81703.1"/>
    <property type="molecule type" value="Genomic_DNA"/>
</dbReference>
<keyword evidence="1" id="KW-1133">Transmembrane helix</keyword>
<evidence type="ECO:0000313" key="3">
    <source>
        <dbReference type="Proteomes" id="UP000235925"/>
    </source>
</evidence>
<dbReference type="InterPro" id="IPR032092">
    <property type="entry name" value="PilW"/>
</dbReference>
<comment type="caution">
    <text evidence="2">The sequence shown here is derived from an EMBL/GenBank/DDBJ whole genome shotgun (WGS) entry which is preliminary data.</text>
</comment>
<proteinExistence type="predicted"/>
<dbReference type="GO" id="GO:0043683">
    <property type="term" value="P:type IV pilus assembly"/>
    <property type="evidence" value="ECO:0007669"/>
    <property type="project" value="InterPro"/>
</dbReference>
<evidence type="ECO:0000313" key="2">
    <source>
        <dbReference type="EMBL" id="PNF81703.1"/>
    </source>
</evidence>
<sequence>MNRLPRSNAGRNGSAGFGLIELMVAMTIALILSAATLGLYLNMSRSNSELAKTNSQMEHGRLAIRLLRDDLVHAGFLNGYLPEFDDLTAAGAPSDYPSAIPAPCAPYSAWDAQYKTNLIGVPLQLYAAVPTDCASTMPSALAGSDVLLVRHVAGCVTGSANCDVDVNGRLYWQTSYCASEPRYVFDTSGFTLHRRNCTAAAEKRRFLNTAYYIRNFAVTAGDGIPTLMQSSFDLAGGALEQQDPVPMVEGVEAMRFVLGIDNLSDTGAAVDYSQAVQWASALNRNSPTNRGDGAPDSTCTSATPCSLAQLTNTVVVQVHLLVRNIEPTPGYQSSKTYNLGGQTFGPFSDAFQRHVYSTTVRLTNVSARRETP</sequence>